<keyword evidence="4" id="KW-1185">Reference proteome</keyword>
<dbReference type="PANTHER" id="PTHR30535">
    <property type="entry name" value="VITAMIN B12-BINDING PROTEIN"/>
    <property type="match status" value="1"/>
</dbReference>
<evidence type="ECO:0000259" key="2">
    <source>
        <dbReference type="PROSITE" id="PS50983"/>
    </source>
</evidence>
<evidence type="ECO:0000313" key="3">
    <source>
        <dbReference type="EMBL" id="SHI63910.1"/>
    </source>
</evidence>
<dbReference type="Gene3D" id="3.40.50.1980">
    <property type="entry name" value="Nitrogenase molybdenum iron protein domain"/>
    <property type="match status" value="2"/>
</dbReference>
<accession>A0A1M6CSG0</accession>
<feature type="domain" description="Fe/B12 periplasmic-binding" evidence="2">
    <location>
        <begin position="58"/>
        <end position="333"/>
    </location>
</feature>
<dbReference type="STRING" id="1121432.SAMN02745219_00742"/>
<dbReference type="CDD" id="cd01147">
    <property type="entry name" value="HemV-2"/>
    <property type="match status" value="1"/>
</dbReference>
<sequence length="374" mass="41047">MRTKVLKAGFLLIVLLVTLVVLGGCGAKTAGQDTVAPQKAVVTDLAGRQVEVPVPANKVVAIGPGALRLVCYVNGADKVVGVENVEKQWPPTGRPYILAHPELKDLPTIGQGGPDSTPDAEKLVSVKPDVIFVAYLVDRSRADELQARTNIPVVVLSYGRLATFDEDVYKSLELIGKITGNEERAREVVDYLQKCQQDLHERTKDIPEDKKPGVYVGALGMKGVHGIESTQAKYPPFVAVNARNVVDETGKTGSVMIDKEKLLNWDPDIIFIDESGLSLVREDYKKNPQFYQSLKAVKTGRVYGQIPYNYYATNIGTAIADAYYAGKVIYPEQFKDIDPAQKADEIYRFLLGKPVYEQMAKDYGGFKKLDLAGP</sequence>
<proteinExistence type="inferred from homology"/>
<dbReference type="Proteomes" id="UP000184529">
    <property type="component" value="Unassembled WGS sequence"/>
</dbReference>
<dbReference type="PANTHER" id="PTHR30535:SF34">
    <property type="entry name" value="MOLYBDATE-BINDING PROTEIN MOLA"/>
    <property type="match status" value="1"/>
</dbReference>
<dbReference type="PROSITE" id="PS51257">
    <property type="entry name" value="PROKAR_LIPOPROTEIN"/>
    <property type="match status" value="1"/>
</dbReference>
<evidence type="ECO:0000256" key="1">
    <source>
        <dbReference type="ARBA" id="ARBA00008814"/>
    </source>
</evidence>
<reference evidence="4" key="1">
    <citation type="submission" date="2016-11" db="EMBL/GenBank/DDBJ databases">
        <authorList>
            <person name="Varghese N."/>
            <person name="Submissions S."/>
        </authorList>
    </citation>
    <scope>NUCLEOTIDE SEQUENCE [LARGE SCALE GENOMIC DNA]</scope>
    <source>
        <strain evidence="4">DSM 16057</strain>
    </source>
</reference>
<dbReference type="SUPFAM" id="SSF53807">
    <property type="entry name" value="Helical backbone' metal receptor"/>
    <property type="match status" value="1"/>
</dbReference>
<dbReference type="RefSeq" id="WP_072867420.1">
    <property type="nucleotide sequence ID" value="NZ_FQZM01000008.1"/>
</dbReference>
<name>A0A1M6CSG0_9FIRM</name>
<organism evidence="3 4">
    <name type="scientific">Desulfofundulus thermosubterraneus DSM 16057</name>
    <dbReference type="NCBI Taxonomy" id="1121432"/>
    <lineage>
        <taxon>Bacteria</taxon>
        <taxon>Bacillati</taxon>
        <taxon>Bacillota</taxon>
        <taxon>Clostridia</taxon>
        <taxon>Eubacteriales</taxon>
        <taxon>Peptococcaceae</taxon>
        <taxon>Desulfofundulus</taxon>
    </lineage>
</organism>
<dbReference type="EMBL" id="FQZM01000008">
    <property type="protein sequence ID" value="SHI63910.1"/>
    <property type="molecule type" value="Genomic_DNA"/>
</dbReference>
<dbReference type="AlphaFoldDB" id="A0A1M6CSG0"/>
<dbReference type="InterPro" id="IPR002491">
    <property type="entry name" value="ABC_transptr_periplasmic_BD"/>
</dbReference>
<evidence type="ECO:0000313" key="4">
    <source>
        <dbReference type="Proteomes" id="UP000184529"/>
    </source>
</evidence>
<gene>
    <name evidence="3" type="ORF">SAMN02745219_00742</name>
</gene>
<comment type="similarity">
    <text evidence="1">Belongs to the bacterial solute-binding protein 8 family.</text>
</comment>
<dbReference type="PROSITE" id="PS50983">
    <property type="entry name" value="FE_B12_PBP"/>
    <property type="match status" value="1"/>
</dbReference>
<dbReference type="InterPro" id="IPR050902">
    <property type="entry name" value="ABC_Transporter_SBP"/>
</dbReference>
<protein>
    <submittedName>
        <fullName evidence="3">Iron complex transport system substrate-binding protein</fullName>
    </submittedName>
</protein>
<dbReference type="Pfam" id="PF01497">
    <property type="entry name" value="Peripla_BP_2"/>
    <property type="match status" value="1"/>
</dbReference>